<dbReference type="InterPro" id="IPR011547">
    <property type="entry name" value="SLC26A/SulP_dom"/>
</dbReference>
<dbReference type="InterPro" id="IPR036513">
    <property type="entry name" value="STAS_dom_sf"/>
</dbReference>
<proteinExistence type="predicted"/>
<reference evidence="7" key="1">
    <citation type="submission" date="2023-06" db="EMBL/GenBank/DDBJ databases">
        <title>Genomic analysis of the entomopathogenic nematode Steinernema hermaphroditum.</title>
        <authorList>
            <person name="Schwarz E.M."/>
            <person name="Heppert J.K."/>
            <person name="Baniya A."/>
            <person name="Schwartz H.T."/>
            <person name="Tan C.-H."/>
            <person name="Antoshechkin I."/>
            <person name="Sternberg P.W."/>
            <person name="Goodrich-Blair H."/>
            <person name="Dillman A.R."/>
        </authorList>
    </citation>
    <scope>NUCLEOTIDE SEQUENCE</scope>
    <source>
        <strain evidence="7">PS9179</strain>
        <tissue evidence="7">Whole animal</tissue>
    </source>
</reference>
<feature type="transmembrane region" description="Helical" evidence="5">
    <location>
        <begin position="215"/>
        <end position="233"/>
    </location>
</feature>
<dbReference type="PANTHER" id="PTHR11814">
    <property type="entry name" value="SULFATE TRANSPORTER"/>
    <property type="match status" value="1"/>
</dbReference>
<evidence type="ECO:0000256" key="3">
    <source>
        <dbReference type="ARBA" id="ARBA00022989"/>
    </source>
</evidence>
<comment type="subcellular location">
    <subcellularLocation>
        <location evidence="1">Membrane</location>
        <topology evidence="1">Multi-pass membrane protein</topology>
    </subcellularLocation>
</comment>
<dbReference type="NCBIfam" id="TIGR00815">
    <property type="entry name" value="sulP"/>
    <property type="match status" value="1"/>
</dbReference>
<comment type="caution">
    <text evidence="7">The sequence shown here is derived from an EMBL/GenBank/DDBJ whole genome shotgun (WGS) entry which is preliminary data.</text>
</comment>
<evidence type="ECO:0000256" key="1">
    <source>
        <dbReference type="ARBA" id="ARBA00004141"/>
    </source>
</evidence>
<sequence length="682" mass="76338">MTRRPSHHTLLPNRVPMNQEEFDSEFGYSRPEQEDELLRRTKKTLSTYYSPFSSLRAFLATFLSFFPIVRWLPKYDFRQDLMHDIIGGLTVGIMHVPQGRRIAYAVLSHVHPVVGLYTSFFPPLFYMAFGTSRHNSIGSFAVVSLMTGLAVTTLMKTHGVYSTPASFTNLTATLSPEEGVTPIMITSTLTLCIGIIQFLMAFLRLDFIATYFSDQLVAGFTTAAAFQVLVAQLKDVFDIKDLPERTENYAMVFLRTYDILANIERTNWYAFGISIASMAFLIFGKEFVNPFVKSRFRSPVPIPFELLLVIISTVISYVCNLNHNLDIQIVDHIPTGFPSPQLPHFSLIPSLIVHAFGIAAVIVAVHISLAKMFAKKLKYEVDARQELYAIGFSSIASGFFPVYPASTALGRSMVNVEVGSRTLVSTAFSSLLLVAMIAYLGQWLDALPMCVLSAIIIVALKGMFMKLSALPQLWKLSKMDFSIWVVSFVVTVAWDVIPGLAAGIIYALFTTVMRTQWPRWHILGHIDSTDQFRDCERYKEVQFFDDICVFRFDSPLLFVNVERFKSTIAKATDEWRSEGSLDLVRSVECDKQALDRAARGPLHLVIDCSGFTSIDCMGVNVLKEVFLEMKERDVVVSFAATKAPVRELFEASGFYGAVPKSNFFPTIRDAVAIAGIGDNGNL</sequence>
<dbReference type="SUPFAM" id="SSF52091">
    <property type="entry name" value="SpoIIaa-like"/>
    <property type="match status" value="1"/>
</dbReference>
<feature type="domain" description="STAS" evidence="6">
    <location>
        <begin position="537"/>
        <end position="674"/>
    </location>
</feature>
<keyword evidence="4 5" id="KW-0472">Membrane</keyword>
<feature type="transmembrane region" description="Helical" evidence="5">
    <location>
        <begin position="347"/>
        <end position="367"/>
    </location>
</feature>
<dbReference type="GO" id="GO:0016020">
    <property type="term" value="C:membrane"/>
    <property type="evidence" value="ECO:0007669"/>
    <property type="project" value="UniProtKB-SubCell"/>
</dbReference>
<dbReference type="PROSITE" id="PS50801">
    <property type="entry name" value="STAS"/>
    <property type="match status" value="1"/>
</dbReference>
<evidence type="ECO:0000259" key="6">
    <source>
        <dbReference type="PROSITE" id="PS50801"/>
    </source>
</evidence>
<dbReference type="Proteomes" id="UP001175271">
    <property type="component" value="Unassembled WGS sequence"/>
</dbReference>
<organism evidence="7 8">
    <name type="scientific">Steinernema hermaphroditum</name>
    <dbReference type="NCBI Taxonomy" id="289476"/>
    <lineage>
        <taxon>Eukaryota</taxon>
        <taxon>Metazoa</taxon>
        <taxon>Ecdysozoa</taxon>
        <taxon>Nematoda</taxon>
        <taxon>Chromadorea</taxon>
        <taxon>Rhabditida</taxon>
        <taxon>Tylenchina</taxon>
        <taxon>Panagrolaimomorpha</taxon>
        <taxon>Strongyloidoidea</taxon>
        <taxon>Steinernematidae</taxon>
        <taxon>Steinernema</taxon>
    </lineage>
</organism>
<dbReference type="GO" id="GO:0055085">
    <property type="term" value="P:transmembrane transport"/>
    <property type="evidence" value="ECO:0007669"/>
    <property type="project" value="InterPro"/>
</dbReference>
<dbReference type="InterPro" id="IPR001902">
    <property type="entry name" value="SLC26A/SulP_fam"/>
</dbReference>
<dbReference type="Gene3D" id="3.30.750.24">
    <property type="entry name" value="STAS domain"/>
    <property type="match status" value="1"/>
</dbReference>
<accession>A0AA39LUX0</accession>
<dbReference type="Pfam" id="PF00916">
    <property type="entry name" value="Sulfate_transp"/>
    <property type="match status" value="1"/>
</dbReference>
<evidence type="ECO:0000256" key="5">
    <source>
        <dbReference type="SAM" id="Phobius"/>
    </source>
</evidence>
<feature type="transmembrane region" description="Helical" evidence="5">
    <location>
        <begin position="446"/>
        <end position="464"/>
    </location>
</feature>
<evidence type="ECO:0000256" key="2">
    <source>
        <dbReference type="ARBA" id="ARBA00022692"/>
    </source>
</evidence>
<evidence type="ECO:0000256" key="4">
    <source>
        <dbReference type="ARBA" id="ARBA00023136"/>
    </source>
</evidence>
<evidence type="ECO:0000313" key="7">
    <source>
        <dbReference type="EMBL" id="KAK0410225.1"/>
    </source>
</evidence>
<feature type="transmembrane region" description="Helical" evidence="5">
    <location>
        <begin position="300"/>
        <end position="318"/>
    </location>
</feature>
<dbReference type="InterPro" id="IPR002645">
    <property type="entry name" value="STAS_dom"/>
</dbReference>
<dbReference type="EMBL" id="JAUCMV010000003">
    <property type="protein sequence ID" value="KAK0410225.1"/>
    <property type="molecule type" value="Genomic_DNA"/>
</dbReference>
<name>A0AA39LUX0_9BILA</name>
<feature type="transmembrane region" description="Helical" evidence="5">
    <location>
        <begin position="137"/>
        <end position="155"/>
    </location>
</feature>
<keyword evidence="2 5" id="KW-0812">Transmembrane</keyword>
<feature type="transmembrane region" description="Helical" evidence="5">
    <location>
        <begin position="183"/>
        <end position="203"/>
    </location>
</feature>
<dbReference type="AlphaFoldDB" id="A0AA39LUX0"/>
<keyword evidence="3 5" id="KW-1133">Transmembrane helix</keyword>
<feature type="transmembrane region" description="Helical" evidence="5">
    <location>
        <begin position="48"/>
        <end position="72"/>
    </location>
</feature>
<feature type="transmembrane region" description="Helical" evidence="5">
    <location>
        <begin position="484"/>
        <end position="509"/>
    </location>
</feature>
<keyword evidence="8" id="KW-1185">Reference proteome</keyword>
<dbReference type="Pfam" id="PF01740">
    <property type="entry name" value="STAS"/>
    <property type="match status" value="1"/>
</dbReference>
<protein>
    <recommendedName>
        <fullName evidence="6">STAS domain-containing protein</fullName>
    </recommendedName>
</protein>
<feature type="transmembrane region" description="Helical" evidence="5">
    <location>
        <begin position="268"/>
        <end position="288"/>
    </location>
</feature>
<evidence type="ECO:0000313" key="8">
    <source>
        <dbReference type="Proteomes" id="UP001175271"/>
    </source>
</evidence>
<feature type="transmembrane region" description="Helical" evidence="5">
    <location>
        <begin position="102"/>
        <end position="125"/>
    </location>
</feature>
<feature type="transmembrane region" description="Helical" evidence="5">
    <location>
        <begin position="418"/>
        <end position="439"/>
    </location>
</feature>
<dbReference type="CDD" id="cd07042">
    <property type="entry name" value="STAS_SulP_like_sulfate_transporter"/>
    <property type="match status" value="1"/>
</dbReference>
<feature type="transmembrane region" description="Helical" evidence="5">
    <location>
        <begin position="387"/>
        <end position="406"/>
    </location>
</feature>
<gene>
    <name evidence="7" type="ORF">QR680_005014</name>
</gene>